<keyword evidence="4" id="KW-0645">Protease</keyword>
<keyword evidence="5" id="KW-0378">Hydrolase</keyword>
<evidence type="ECO:0000256" key="1">
    <source>
        <dbReference type="ARBA" id="ARBA00004496"/>
    </source>
</evidence>
<dbReference type="EMBL" id="FZNW01000029">
    <property type="protein sequence ID" value="SNR89683.1"/>
    <property type="molecule type" value="Genomic_DNA"/>
</dbReference>
<protein>
    <submittedName>
        <fullName evidence="8">Uncharacterized protein</fullName>
    </submittedName>
</protein>
<evidence type="ECO:0000256" key="5">
    <source>
        <dbReference type="ARBA" id="ARBA00022801"/>
    </source>
</evidence>
<dbReference type="InterPro" id="IPR012393">
    <property type="entry name" value="Tricorn_protease"/>
</dbReference>
<dbReference type="PANTHER" id="PTHR43253:SF1">
    <property type="entry name" value="TRICORN PROTEASE HOMOLOG 2-RELATED"/>
    <property type="match status" value="1"/>
</dbReference>
<dbReference type="RefSeq" id="WP_176440057.1">
    <property type="nucleotide sequence ID" value="NZ_FZNW01000029.1"/>
</dbReference>
<reference evidence="8 9" key="1">
    <citation type="submission" date="2017-06" db="EMBL/GenBank/DDBJ databases">
        <authorList>
            <person name="Kim H.J."/>
            <person name="Triplett B.A."/>
        </authorList>
    </citation>
    <scope>NUCLEOTIDE SEQUENCE [LARGE SCALE GENOMIC DNA]</scope>
    <source>
        <strain evidence="8 9">DSM 45207</strain>
    </source>
</reference>
<evidence type="ECO:0000313" key="9">
    <source>
        <dbReference type="Proteomes" id="UP000198348"/>
    </source>
</evidence>
<name>A0A239A447_9PSEU</name>
<dbReference type="SUPFAM" id="SSF52096">
    <property type="entry name" value="ClpP/crotonase"/>
    <property type="match status" value="1"/>
</dbReference>
<dbReference type="Proteomes" id="UP000198348">
    <property type="component" value="Unassembled WGS sequence"/>
</dbReference>
<evidence type="ECO:0000256" key="7">
    <source>
        <dbReference type="SAM" id="MobiDB-lite"/>
    </source>
</evidence>
<evidence type="ECO:0000313" key="8">
    <source>
        <dbReference type="EMBL" id="SNR89683.1"/>
    </source>
</evidence>
<organism evidence="8 9">
    <name type="scientific">Haloechinothrix alba</name>
    <dbReference type="NCBI Taxonomy" id="664784"/>
    <lineage>
        <taxon>Bacteria</taxon>
        <taxon>Bacillati</taxon>
        <taxon>Actinomycetota</taxon>
        <taxon>Actinomycetes</taxon>
        <taxon>Pseudonocardiales</taxon>
        <taxon>Pseudonocardiaceae</taxon>
        <taxon>Haloechinothrix</taxon>
    </lineage>
</organism>
<evidence type="ECO:0000256" key="2">
    <source>
        <dbReference type="ARBA" id="ARBA00008524"/>
    </source>
</evidence>
<keyword evidence="9" id="KW-1185">Reference proteome</keyword>
<proteinExistence type="inferred from homology"/>
<gene>
    <name evidence="8" type="ORF">SAMN06265360_12926</name>
</gene>
<dbReference type="GO" id="GO:0006508">
    <property type="term" value="P:proteolysis"/>
    <property type="evidence" value="ECO:0007669"/>
    <property type="project" value="UniProtKB-KW"/>
</dbReference>
<feature type="region of interest" description="Disordered" evidence="7">
    <location>
        <begin position="55"/>
        <end position="80"/>
    </location>
</feature>
<comment type="similarity">
    <text evidence="2">Belongs to the peptidase S41B family.</text>
</comment>
<dbReference type="GO" id="GO:0008236">
    <property type="term" value="F:serine-type peptidase activity"/>
    <property type="evidence" value="ECO:0007669"/>
    <property type="project" value="UniProtKB-KW"/>
</dbReference>
<keyword evidence="6" id="KW-0720">Serine protease</keyword>
<keyword evidence="3" id="KW-0963">Cytoplasm</keyword>
<dbReference type="GO" id="GO:0005737">
    <property type="term" value="C:cytoplasm"/>
    <property type="evidence" value="ECO:0007669"/>
    <property type="project" value="UniProtKB-SubCell"/>
</dbReference>
<dbReference type="AlphaFoldDB" id="A0A239A447"/>
<evidence type="ECO:0000256" key="4">
    <source>
        <dbReference type="ARBA" id="ARBA00022670"/>
    </source>
</evidence>
<accession>A0A239A447</accession>
<evidence type="ECO:0000256" key="6">
    <source>
        <dbReference type="ARBA" id="ARBA00022825"/>
    </source>
</evidence>
<dbReference type="PANTHER" id="PTHR43253">
    <property type="entry name" value="TRICORN PROTEASE HOMOLOG 2-RELATED"/>
    <property type="match status" value="1"/>
</dbReference>
<sequence>MTTQPEFYMTYDDIGYDLENRGAEPDIEVGIAPQDYVAGRDPQLERAIAVALERLEDHEPHAPTREERPRLAAPSLPPRP</sequence>
<comment type="subcellular location">
    <subcellularLocation>
        <location evidence="1">Cytoplasm</location>
    </subcellularLocation>
</comment>
<feature type="compositionally biased region" description="Basic and acidic residues" evidence="7">
    <location>
        <begin position="55"/>
        <end position="70"/>
    </location>
</feature>
<evidence type="ECO:0000256" key="3">
    <source>
        <dbReference type="ARBA" id="ARBA00022490"/>
    </source>
</evidence>
<dbReference type="InterPro" id="IPR029045">
    <property type="entry name" value="ClpP/crotonase-like_dom_sf"/>
</dbReference>
<dbReference type="Gene3D" id="3.90.226.10">
    <property type="entry name" value="2-enoyl-CoA Hydratase, Chain A, domain 1"/>
    <property type="match status" value="1"/>
</dbReference>